<evidence type="ECO:0000256" key="1">
    <source>
        <dbReference type="SAM" id="MobiDB-lite"/>
    </source>
</evidence>
<comment type="caution">
    <text evidence="3">The sequence shown here is derived from an EMBL/GenBank/DDBJ whole genome shotgun (WGS) entry which is preliminary data.</text>
</comment>
<gene>
    <name evidence="3" type="ORF">Q8A70_27195</name>
</gene>
<feature type="region of interest" description="Disordered" evidence="1">
    <location>
        <begin position="21"/>
        <end position="56"/>
    </location>
</feature>
<dbReference type="EMBL" id="JAUYVI010000011">
    <property type="protein sequence ID" value="MDQ7251402.1"/>
    <property type="molecule type" value="Genomic_DNA"/>
</dbReference>
<keyword evidence="4" id="KW-1185">Reference proteome</keyword>
<evidence type="ECO:0000256" key="2">
    <source>
        <dbReference type="SAM" id="SignalP"/>
    </source>
</evidence>
<protein>
    <recommendedName>
        <fullName evidence="5">Secreted protein</fullName>
    </recommendedName>
</protein>
<evidence type="ECO:0008006" key="5">
    <source>
        <dbReference type="Google" id="ProtNLM"/>
    </source>
</evidence>
<name>A0ABU0YUL6_9PROT</name>
<feature type="compositionally biased region" description="Low complexity" evidence="1">
    <location>
        <begin position="21"/>
        <end position="45"/>
    </location>
</feature>
<feature type="chain" id="PRO_5045842558" description="Secreted protein" evidence="2">
    <location>
        <begin position="26"/>
        <end position="234"/>
    </location>
</feature>
<dbReference type="Proteomes" id="UP001230156">
    <property type="component" value="Unassembled WGS sequence"/>
</dbReference>
<feature type="signal peptide" evidence="2">
    <location>
        <begin position="1"/>
        <end position="25"/>
    </location>
</feature>
<evidence type="ECO:0000313" key="4">
    <source>
        <dbReference type="Proteomes" id="UP001230156"/>
    </source>
</evidence>
<keyword evidence="2" id="KW-0732">Signal</keyword>
<evidence type="ECO:0000313" key="3">
    <source>
        <dbReference type="EMBL" id="MDQ7251402.1"/>
    </source>
</evidence>
<reference evidence="4" key="1">
    <citation type="submission" date="2023-08" db="EMBL/GenBank/DDBJ databases">
        <title>Rhodospirillaceae gen. nov., a novel taxon isolated from the Yangtze River Yuezi River estuary sludge.</title>
        <authorList>
            <person name="Ruan L."/>
        </authorList>
    </citation>
    <scope>NUCLEOTIDE SEQUENCE [LARGE SCALE GENOMIC DNA]</scope>
    <source>
        <strain evidence="4">R-7</strain>
    </source>
</reference>
<dbReference type="RefSeq" id="WP_379961739.1">
    <property type="nucleotide sequence ID" value="NZ_JAUYVI010000011.1"/>
</dbReference>
<accession>A0ABU0YUL6</accession>
<proteinExistence type="predicted"/>
<sequence length="234" mass="25646">MKSPGLWLGLGAATAMALGSALAQAQDASAPGAATPEAGADATASSTPAKSDWPCEQVQRPEISIGSVWHGPDPESAAETWRKDQAVATLVQQIAPRRMPQDQAVDAVHRFSAGYKQDRATVLTAVFAGLFETMSEERSEIIRGIKHFNNRQDSLSQRIQEGWKQMDALDPTSTDQKVIEQRIALQQTIDWDSRVFDDRERLLPVICQQPSVIEQRLFALSRAIQEDLSANPNP</sequence>
<organism evidence="3 4">
    <name type="scientific">Dongia sedimenti</name>
    <dbReference type="NCBI Taxonomy" id="3064282"/>
    <lineage>
        <taxon>Bacteria</taxon>
        <taxon>Pseudomonadati</taxon>
        <taxon>Pseudomonadota</taxon>
        <taxon>Alphaproteobacteria</taxon>
        <taxon>Rhodospirillales</taxon>
        <taxon>Dongiaceae</taxon>
        <taxon>Dongia</taxon>
    </lineage>
</organism>